<dbReference type="EMBL" id="BK015143">
    <property type="protein sequence ID" value="DAD92778.1"/>
    <property type="molecule type" value="Genomic_DNA"/>
</dbReference>
<sequence length="114" mass="13252">MTEFTITDGHMSHTVKTKEEAQRIIDRYFGKVERNNMKEFLEKRIKDEYLRILERKVKGWGAKELNAYIAGTSNTLDNLINDFQANGLLQDTEANELDDLLEIIDDLSETIDEL</sequence>
<protein>
    <submittedName>
        <fullName evidence="1">Uncharacterized protein</fullName>
    </submittedName>
</protein>
<accession>A0A8S5NER7</accession>
<name>A0A8S5NER7_9CAUD</name>
<organism evidence="1">
    <name type="scientific">Siphoviridae sp. ctPZa1</name>
    <dbReference type="NCBI Taxonomy" id="2826323"/>
    <lineage>
        <taxon>Viruses</taxon>
        <taxon>Duplodnaviria</taxon>
        <taxon>Heunggongvirae</taxon>
        <taxon>Uroviricota</taxon>
        <taxon>Caudoviricetes</taxon>
    </lineage>
</organism>
<proteinExistence type="predicted"/>
<reference evidence="1" key="1">
    <citation type="journal article" date="2021" name="Proc. Natl. Acad. Sci. U.S.A.">
        <title>A Catalog of Tens of Thousands of Viruses from Human Metagenomes Reveals Hidden Associations with Chronic Diseases.</title>
        <authorList>
            <person name="Tisza M.J."/>
            <person name="Buck C.B."/>
        </authorList>
    </citation>
    <scope>NUCLEOTIDE SEQUENCE</scope>
    <source>
        <strain evidence="1">CtPZa1</strain>
    </source>
</reference>
<evidence type="ECO:0000313" key="1">
    <source>
        <dbReference type="EMBL" id="DAD92778.1"/>
    </source>
</evidence>